<dbReference type="SUPFAM" id="SSF55874">
    <property type="entry name" value="ATPase domain of HSP90 chaperone/DNA topoisomerase II/histidine kinase"/>
    <property type="match status" value="1"/>
</dbReference>
<dbReference type="PANTHER" id="PTHR34220">
    <property type="entry name" value="SENSOR HISTIDINE KINASE YPDA"/>
    <property type="match status" value="1"/>
</dbReference>
<reference evidence="3 4" key="1">
    <citation type="journal article" date="1994" name="Int. J. Syst. Bacteriol.">
        <title>Phylogenetic positions of novel aerobic, bacteriochlorophyll a-containing bacteria and description of Roseococcus thiosulfatophilus gen. nov., sp. nov., Erythromicrobium ramosum gen. nov., sp. nov., and Erythrobacter litoralis sp. nov.</title>
        <authorList>
            <person name="Yurkov V."/>
            <person name="Stackebrandt E."/>
            <person name="Holmes A."/>
            <person name="Fuerst J.A."/>
            <person name="Hugenholtz P."/>
            <person name="Golecki J."/>
            <person name="Gad'on N."/>
            <person name="Gorlenko V.M."/>
            <person name="Kompantseva E.I."/>
            <person name="Drews G."/>
        </authorList>
    </citation>
    <scope>NUCLEOTIDE SEQUENCE [LARGE SCALE GENOMIC DNA]</scope>
    <source>
        <strain evidence="3 4">KR-99</strain>
    </source>
</reference>
<dbReference type="InterPro" id="IPR050640">
    <property type="entry name" value="Bact_2-comp_sensor_kinase"/>
</dbReference>
<protein>
    <submittedName>
        <fullName evidence="3">Sensor histidine kinase</fullName>
    </submittedName>
</protein>
<dbReference type="EMBL" id="VDES01000002">
    <property type="protein sequence ID" value="MBA1374177.1"/>
    <property type="molecule type" value="Genomic_DNA"/>
</dbReference>
<sequence>MKLPVPRAITRPARPRVDQQVALLSILGFWLFYMIIVTLRAAVLDFPAQQELVVRRIAVTLFGVLVNVVLYFGLRWFEDKPLTPRIIAAVVGSIPAALAISVFNYFAFNVYDPMSVFQDNELAEKIVTLDPVANVLEFAISSYYFLSSWAMLYLALSYAAEVRTAERKAARFAQAAQQAELRSLRYQVNPHFLFNTLNSLSTLVLRNRPDEAESMIMNLSTFYRTSLTGDPLDDVRLEDEVQLQQLYLAIEEVRFPDRLRIEIDIPGELMDCCVPGLILQPLVENAIKYGVARATRPVTIRIGAREVDGVLHLTVSDDGDVIPTDSDKGSGIGLANVRDRLDARYGSSARIEWHVPFEGGFVVELTLPAVRDDC</sequence>
<evidence type="ECO:0000256" key="1">
    <source>
        <dbReference type="SAM" id="Phobius"/>
    </source>
</evidence>
<feature type="transmembrane region" description="Helical" evidence="1">
    <location>
        <begin position="53"/>
        <end position="74"/>
    </location>
</feature>
<dbReference type="Proteomes" id="UP000589292">
    <property type="component" value="Unassembled WGS sequence"/>
</dbReference>
<dbReference type="Gene3D" id="3.30.565.10">
    <property type="entry name" value="Histidine kinase-like ATPase, C-terminal domain"/>
    <property type="match status" value="1"/>
</dbReference>
<accession>A0A7V8RCY4</accession>
<evidence type="ECO:0000313" key="4">
    <source>
        <dbReference type="Proteomes" id="UP000589292"/>
    </source>
</evidence>
<name>A0A7V8RCY4_9SPHN</name>
<evidence type="ECO:0000313" key="3">
    <source>
        <dbReference type="EMBL" id="MBA1374177.1"/>
    </source>
</evidence>
<feature type="transmembrane region" description="Helical" evidence="1">
    <location>
        <begin position="21"/>
        <end position="41"/>
    </location>
</feature>
<dbReference type="GO" id="GO:0016020">
    <property type="term" value="C:membrane"/>
    <property type="evidence" value="ECO:0007669"/>
    <property type="project" value="InterPro"/>
</dbReference>
<proteinExistence type="predicted"/>
<dbReference type="GO" id="GO:0000155">
    <property type="term" value="F:phosphorelay sensor kinase activity"/>
    <property type="evidence" value="ECO:0007669"/>
    <property type="project" value="InterPro"/>
</dbReference>
<dbReference type="AlphaFoldDB" id="A0A7V8RCY4"/>
<keyword evidence="1" id="KW-1133">Transmembrane helix</keyword>
<dbReference type="Pfam" id="PF02518">
    <property type="entry name" value="HATPase_c"/>
    <property type="match status" value="1"/>
</dbReference>
<feature type="domain" description="Histidine kinase/HSP90-like ATPase" evidence="2">
    <location>
        <begin position="270"/>
        <end position="371"/>
    </location>
</feature>
<keyword evidence="1" id="KW-0472">Membrane</keyword>
<dbReference type="InterPro" id="IPR003594">
    <property type="entry name" value="HATPase_dom"/>
</dbReference>
<dbReference type="InterPro" id="IPR036890">
    <property type="entry name" value="HATPase_C_sf"/>
</dbReference>
<feature type="transmembrane region" description="Helical" evidence="1">
    <location>
        <begin position="86"/>
        <end position="108"/>
    </location>
</feature>
<dbReference type="Pfam" id="PF06580">
    <property type="entry name" value="His_kinase"/>
    <property type="match status" value="1"/>
</dbReference>
<gene>
    <name evidence="3" type="ORF">FG486_07490</name>
</gene>
<organism evidence="3 4">
    <name type="scientific">Sphingomonas ursincola</name>
    <dbReference type="NCBI Taxonomy" id="56361"/>
    <lineage>
        <taxon>Bacteria</taxon>
        <taxon>Pseudomonadati</taxon>
        <taxon>Pseudomonadota</taxon>
        <taxon>Alphaproteobacteria</taxon>
        <taxon>Sphingomonadales</taxon>
        <taxon>Sphingomonadaceae</taxon>
        <taxon>Sphingomonas</taxon>
    </lineage>
</organism>
<keyword evidence="3" id="KW-0808">Transferase</keyword>
<dbReference type="InterPro" id="IPR010559">
    <property type="entry name" value="Sig_transdc_His_kin_internal"/>
</dbReference>
<feature type="transmembrane region" description="Helical" evidence="1">
    <location>
        <begin position="138"/>
        <end position="159"/>
    </location>
</feature>
<dbReference type="RefSeq" id="WP_181267103.1">
    <property type="nucleotide sequence ID" value="NZ_BAAAGB010000001.1"/>
</dbReference>
<evidence type="ECO:0000259" key="2">
    <source>
        <dbReference type="SMART" id="SM00387"/>
    </source>
</evidence>
<keyword evidence="4" id="KW-1185">Reference proteome</keyword>
<dbReference type="PANTHER" id="PTHR34220:SF7">
    <property type="entry name" value="SENSOR HISTIDINE KINASE YPDA"/>
    <property type="match status" value="1"/>
</dbReference>
<dbReference type="SMART" id="SM00387">
    <property type="entry name" value="HATPase_c"/>
    <property type="match status" value="1"/>
</dbReference>
<comment type="caution">
    <text evidence="3">The sequence shown here is derived from an EMBL/GenBank/DDBJ whole genome shotgun (WGS) entry which is preliminary data.</text>
</comment>
<keyword evidence="1" id="KW-0812">Transmembrane</keyword>
<keyword evidence="3" id="KW-0418">Kinase</keyword>